<proteinExistence type="predicted"/>
<name>A0ABD0Y016_UMBPY</name>
<feature type="region of interest" description="Disordered" evidence="5">
    <location>
        <begin position="433"/>
        <end position="467"/>
    </location>
</feature>
<keyword evidence="3 4" id="KW-0175">Coiled coil</keyword>
<keyword evidence="8" id="KW-1185">Reference proteome</keyword>
<dbReference type="GO" id="GO:0005882">
    <property type="term" value="C:intermediate filament"/>
    <property type="evidence" value="ECO:0007669"/>
    <property type="project" value="UniProtKB-KW"/>
</dbReference>
<dbReference type="Gene3D" id="1.20.5.500">
    <property type="entry name" value="Single helix bin"/>
    <property type="match status" value="1"/>
</dbReference>
<dbReference type="Proteomes" id="UP001557470">
    <property type="component" value="Unassembled WGS sequence"/>
</dbReference>
<evidence type="ECO:0000256" key="5">
    <source>
        <dbReference type="SAM" id="MobiDB-lite"/>
    </source>
</evidence>
<feature type="compositionally biased region" description="Low complexity" evidence="5">
    <location>
        <begin position="439"/>
        <end position="462"/>
    </location>
</feature>
<evidence type="ECO:0000256" key="4">
    <source>
        <dbReference type="SAM" id="Coils"/>
    </source>
</evidence>
<keyword evidence="1" id="KW-0416">Keratin</keyword>
<keyword evidence="2" id="KW-0403">Intermediate filament</keyword>
<dbReference type="FunFam" id="1.20.5.170:FF:000002">
    <property type="entry name" value="Type I keratin KA11"/>
    <property type="match status" value="1"/>
</dbReference>
<evidence type="ECO:0000259" key="6">
    <source>
        <dbReference type="PROSITE" id="PS51842"/>
    </source>
</evidence>
<evidence type="ECO:0000313" key="7">
    <source>
        <dbReference type="EMBL" id="KAL1005997.1"/>
    </source>
</evidence>
<dbReference type="Pfam" id="PF00038">
    <property type="entry name" value="Filament"/>
    <property type="match status" value="1"/>
</dbReference>
<evidence type="ECO:0000256" key="3">
    <source>
        <dbReference type="ARBA" id="ARBA00023054"/>
    </source>
</evidence>
<gene>
    <name evidence="7" type="ORF">UPYG_G00066590</name>
</gene>
<dbReference type="EMBL" id="JAGEUA010000002">
    <property type="protein sequence ID" value="KAL1005997.1"/>
    <property type="molecule type" value="Genomic_DNA"/>
</dbReference>
<evidence type="ECO:0000256" key="1">
    <source>
        <dbReference type="ARBA" id="ARBA00022744"/>
    </source>
</evidence>
<dbReference type="FunFam" id="1.20.5.1160:FF:000002">
    <property type="entry name" value="Type I keratin 10"/>
    <property type="match status" value="1"/>
</dbReference>
<dbReference type="InterPro" id="IPR002957">
    <property type="entry name" value="Keratin_I"/>
</dbReference>
<evidence type="ECO:0000313" key="8">
    <source>
        <dbReference type="Proteomes" id="UP001557470"/>
    </source>
</evidence>
<dbReference type="PRINTS" id="PR01248">
    <property type="entry name" value="TYPE1KERATIN"/>
</dbReference>
<feature type="domain" description="IF rod" evidence="6">
    <location>
        <begin position="125"/>
        <end position="436"/>
    </location>
</feature>
<dbReference type="PANTHER" id="PTHR23239:SF367">
    <property type="entry name" value="KERATIN 15-RELATED"/>
    <property type="match status" value="1"/>
</dbReference>
<comment type="caution">
    <text evidence="7">The sequence shown here is derived from an EMBL/GenBank/DDBJ whole genome shotgun (WGS) entry which is preliminary data.</text>
</comment>
<accession>A0ABD0Y016</accession>
<dbReference type="InterPro" id="IPR039008">
    <property type="entry name" value="IF_rod_dom"/>
</dbReference>
<feature type="coiled-coil region" evidence="4">
    <location>
        <begin position="122"/>
        <end position="163"/>
    </location>
</feature>
<dbReference type="FunFam" id="1.20.5.500:FF:000001">
    <property type="entry name" value="Type II keratin 23"/>
    <property type="match status" value="1"/>
</dbReference>
<dbReference type="SUPFAM" id="SSF64593">
    <property type="entry name" value="Intermediate filament protein, coiled coil region"/>
    <property type="match status" value="2"/>
</dbReference>
<dbReference type="Gene3D" id="1.20.5.1160">
    <property type="entry name" value="Vasodilator-stimulated phosphoprotein"/>
    <property type="match status" value="1"/>
</dbReference>
<dbReference type="SMART" id="SM01391">
    <property type="entry name" value="Filament"/>
    <property type="match status" value="1"/>
</dbReference>
<evidence type="ECO:0000256" key="2">
    <source>
        <dbReference type="ARBA" id="ARBA00022754"/>
    </source>
</evidence>
<dbReference type="PANTHER" id="PTHR23239">
    <property type="entry name" value="INTERMEDIATE FILAMENT"/>
    <property type="match status" value="1"/>
</dbReference>
<organism evidence="7 8">
    <name type="scientific">Umbra pygmaea</name>
    <name type="common">Eastern mudminnow</name>
    <dbReference type="NCBI Taxonomy" id="75934"/>
    <lineage>
        <taxon>Eukaryota</taxon>
        <taxon>Metazoa</taxon>
        <taxon>Chordata</taxon>
        <taxon>Craniata</taxon>
        <taxon>Vertebrata</taxon>
        <taxon>Euteleostomi</taxon>
        <taxon>Actinopterygii</taxon>
        <taxon>Neopterygii</taxon>
        <taxon>Teleostei</taxon>
        <taxon>Protacanthopterygii</taxon>
        <taxon>Esociformes</taxon>
        <taxon>Umbridae</taxon>
        <taxon>Umbra</taxon>
    </lineage>
</organism>
<reference evidence="7 8" key="1">
    <citation type="submission" date="2024-06" db="EMBL/GenBank/DDBJ databases">
        <authorList>
            <person name="Pan Q."/>
            <person name="Wen M."/>
            <person name="Jouanno E."/>
            <person name="Zahm M."/>
            <person name="Klopp C."/>
            <person name="Cabau C."/>
            <person name="Louis A."/>
            <person name="Berthelot C."/>
            <person name="Parey E."/>
            <person name="Roest Crollius H."/>
            <person name="Montfort J."/>
            <person name="Robinson-Rechavi M."/>
            <person name="Bouchez O."/>
            <person name="Lampietro C."/>
            <person name="Lopez Roques C."/>
            <person name="Donnadieu C."/>
            <person name="Postlethwait J."/>
            <person name="Bobe J."/>
            <person name="Verreycken H."/>
            <person name="Guiguen Y."/>
        </authorList>
    </citation>
    <scope>NUCLEOTIDE SEQUENCE [LARGE SCALE GENOMIC DNA]</scope>
    <source>
        <strain evidence="7">Up_M1</strain>
        <tissue evidence="7">Testis</tissue>
    </source>
</reference>
<dbReference type="AlphaFoldDB" id="A0ABD0Y016"/>
<feature type="coiled-coil region" evidence="4">
    <location>
        <begin position="294"/>
        <end position="407"/>
    </location>
</feature>
<dbReference type="PROSITE" id="PS51842">
    <property type="entry name" value="IF_ROD_2"/>
    <property type="match status" value="1"/>
</dbReference>
<protein>
    <recommendedName>
        <fullName evidence="6">IF rod domain-containing protein</fullName>
    </recommendedName>
</protein>
<feature type="coiled-coil region" evidence="4">
    <location>
        <begin position="228"/>
        <end position="262"/>
    </location>
</feature>
<sequence>MNMSSRSSMSYSSGGGSFGGGGGGFGGGGGSFRSSMGGGGGGGGGRISSMRAASVHGGFGGARISSSSFGSGGGGGGGYGFGGGSGGGGFGMGGGGGGFGMGGGGFGMGGGGGGGGGGADVSANEKATMQNLNDRLASYLEKVRSLEKANSELELKIRQFLESKTSPSSRDYSAYFATIADLQDKIQDATRVNGGLYLCVDNAKLAADDFRTKYENELAMRQSVEADIAGLKRLLDEMTMARSDLEMQIEGLKEELIYLKKNHEEELLSMRTQMSGQINVEVDAAPQQDLTKVMAEIREQYEAVSAKNQRELEAWFQGKTETLNKEVASSTEVLQTTKTEISDLRRTLQGLEIELQSQMSMKQSLENTLAETEGRYSMKLGGIQNQVTMLEEQLVSLRNDMERQGQEYRMLLDIKTRLEMEIAEYRRLLDGEASGLGSGSSSKTITSSSSSANKSSDSSTSSRTQKVVIVTEEIVDGKVVSSKSS</sequence>
<dbReference type="Gene3D" id="1.20.5.170">
    <property type="match status" value="1"/>
</dbReference>